<comment type="caution">
    <text evidence="2">The sequence shown here is derived from an EMBL/GenBank/DDBJ whole genome shotgun (WGS) entry which is preliminary data.</text>
</comment>
<name>A0A420WU06_9GAMM</name>
<evidence type="ECO:0008006" key="4">
    <source>
        <dbReference type="Google" id="ProtNLM"/>
    </source>
</evidence>
<dbReference type="Proteomes" id="UP000281975">
    <property type="component" value="Unassembled WGS sequence"/>
</dbReference>
<organism evidence="2 3">
    <name type="scientific">Kushneria sinocarnis</name>
    <dbReference type="NCBI Taxonomy" id="595502"/>
    <lineage>
        <taxon>Bacteria</taxon>
        <taxon>Pseudomonadati</taxon>
        <taxon>Pseudomonadota</taxon>
        <taxon>Gammaproteobacteria</taxon>
        <taxon>Oceanospirillales</taxon>
        <taxon>Halomonadaceae</taxon>
        <taxon>Kushneria</taxon>
    </lineage>
</organism>
<evidence type="ECO:0000313" key="3">
    <source>
        <dbReference type="Proteomes" id="UP000281975"/>
    </source>
</evidence>
<proteinExistence type="predicted"/>
<gene>
    <name evidence="2" type="ORF">C7446_2780</name>
</gene>
<dbReference type="AlphaFoldDB" id="A0A420WU06"/>
<accession>A0A420WU06</accession>
<evidence type="ECO:0000256" key="1">
    <source>
        <dbReference type="SAM" id="MobiDB-lite"/>
    </source>
</evidence>
<evidence type="ECO:0000313" key="2">
    <source>
        <dbReference type="EMBL" id="RKQ96919.1"/>
    </source>
</evidence>
<dbReference type="RefSeq" id="WP_121173693.1">
    <property type="nucleotide sequence ID" value="NZ_RBIN01000008.1"/>
</dbReference>
<sequence length="101" mass="11217">MDIRTDSAMRTPEGETLGRVISANEHYVKIETGAGKHRWVPRKLVREEDEGLVADQAIDRQARIEDVDPAIDMGNGSGRVDEAARETFPASDPPDFTPDRN</sequence>
<keyword evidence="3" id="KW-1185">Reference proteome</keyword>
<dbReference type="EMBL" id="RBIN01000008">
    <property type="protein sequence ID" value="RKQ96919.1"/>
    <property type="molecule type" value="Genomic_DNA"/>
</dbReference>
<feature type="compositionally biased region" description="Pro residues" evidence="1">
    <location>
        <begin position="91"/>
        <end position="101"/>
    </location>
</feature>
<feature type="region of interest" description="Disordered" evidence="1">
    <location>
        <begin position="69"/>
        <end position="101"/>
    </location>
</feature>
<protein>
    <recommendedName>
        <fullName evidence="4">DUF2171 domain-containing protein</fullName>
    </recommendedName>
</protein>
<reference evidence="2 3" key="1">
    <citation type="submission" date="2018-10" db="EMBL/GenBank/DDBJ databases">
        <title>Genomic Encyclopedia of Type Strains, Phase IV (KMG-IV): sequencing the most valuable type-strain genomes for metagenomic binning, comparative biology and taxonomic classification.</title>
        <authorList>
            <person name="Goeker M."/>
        </authorList>
    </citation>
    <scope>NUCLEOTIDE SEQUENCE [LARGE SCALE GENOMIC DNA]</scope>
    <source>
        <strain evidence="2 3">DSM 23229</strain>
    </source>
</reference>
<dbReference type="OrthoDB" id="6166220at2"/>